<name>A0AAV0Y2W8_9HEMI</name>
<sequence>MEIVSGNNGKIIKEKVLDLLHKNDRFKILKQISVVLSGREGSVLPPNFTPMMSSCMKFALITSVDVERSFSTYKMILTEKRTNMTPQNMEKYIVINCYENKK</sequence>
<dbReference type="InterPro" id="IPR012337">
    <property type="entry name" value="RNaseH-like_sf"/>
</dbReference>
<protein>
    <recommendedName>
        <fullName evidence="3">HAT C-terminal dimerisation domain-containing protein</fullName>
    </recommendedName>
</protein>
<evidence type="ECO:0008006" key="3">
    <source>
        <dbReference type="Google" id="ProtNLM"/>
    </source>
</evidence>
<dbReference type="AlphaFoldDB" id="A0AAV0Y2W8"/>
<keyword evidence="2" id="KW-1185">Reference proteome</keyword>
<reference evidence="1 2" key="1">
    <citation type="submission" date="2023-01" db="EMBL/GenBank/DDBJ databases">
        <authorList>
            <person name="Whitehead M."/>
        </authorList>
    </citation>
    <scope>NUCLEOTIDE SEQUENCE [LARGE SCALE GENOMIC DNA]</scope>
</reference>
<gene>
    <name evidence="1" type="ORF">MEUPH1_LOCUS28652</name>
</gene>
<dbReference type="EMBL" id="CARXXK010001262">
    <property type="protein sequence ID" value="CAI6375113.1"/>
    <property type="molecule type" value="Genomic_DNA"/>
</dbReference>
<dbReference type="SUPFAM" id="SSF53098">
    <property type="entry name" value="Ribonuclease H-like"/>
    <property type="match status" value="1"/>
</dbReference>
<comment type="caution">
    <text evidence="1">The sequence shown here is derived from an EMBL/GenBank/DDBJ whole genome shotgun (WGS) entry which is preliminary data.</text>
</comment>
<dbReference type="Proteomes" id="UP001160148">
    <property type="component" value="Unassembled WGS sequence"/>
</dbReference>
<organism evidence="1 2">
    <name type="scientific">Macrosiphum euphorbiae</name>
    <name type="common">potato aphid</name>
    <dbReference type="NCBI Taxonomy" id="13131"/>
    <lineage>
        <taxon>Eukaryota</taxon>
        <taxon>Metazoa</taxon>
        <taxon>Ecdysozoa</taxon>
        <taxon>Arthropoda</taxon>
        <taxon>Hexapoda</taxon>
        <taxon>Insecta</taxon>
        <taxon>Pterygota</taxon>
        <taxon>Neoptera</taxon>
        <taxon>Paraneoptera</taxon>
        <taxon>Hemiptera</taxon>
        <taxon>Sternorrhyncha</taxon>
        <taxon>Aphidomorpha</taxon>
        <taxon>Aphidoidea</taxon>
        <taxon>Aphididae</taxon>
        <taxon>Macrosiphini</taxon>
        <taxon>Macrosiphum</taxon>
    </lineage>
</organism>
<proteinExistence type="predicted"/>
<accession>A0AAV0Y2W8</accession>
<evidence type="ECO:0000313" key="1">
    <source>
        <dbReference type="EMBL" id="CAI6375113.1"/>
    </source>
</evidence>
<evidence type="ECO:0000313" key="2">
    <source>
        <dbReference type="Proteomes" id="UP001160148"/>
    </source>
</evidence>